<evidence type="ECO:0000256" key="1">
    <source>
        <dbReference type="SAM" id="SignalP"/>
    </source>
</evidence>
<evidence type="ECO:0000313" key="2">
    <source>
        <dbReference type="EMBL" id="KAK6177331.1"/>
    </source>
</evidence>
<gene>
    <name evidence="2" type="ORF">SNE40_015453</name>
</gene>
<name>A0AAN8JFQ6_PATCE</name>
<keyword evidence="3" id="KW-1185">Reference proteome</keyword>
<organism evidence="2 3">
    <name type="scientific">Patella caerulea</name>
    <name type="common">Rayed Mediterranean limpet</name>
    <dbReference type="NCBI Taxonomy" id="87958"/>
    <lineage>
        <taxon>Eukaryota</taxon>
        <taxon>Metazoa</taxon>
        <taxon>Spiralia</taxon>
        <taxon>Lophotrochozoa</taxon>
        <taxon>Mollusca</taxon>
        <taxon>Gastropoda</taxon>
        <taxon>Patellogastropoda</taxon>
        <taxon>Patelloidea</taxon>
        <taxon>Patellidae</taxon>
        <taxon>Patella</taxon>
    </lineage>
</organism>
<feature type="chain" id="PRO_5042881735" evidence="1">
    <location>
        <begin position="22"/>
        <end position="371"/>
    </location>
</feature>
<reference evidence="2 3" key="1">
    <citation type="submission" date="2024-01" db="EMBL/GenBank/DDBJ databases">
        <title>The genome of the rayed Mediterranean limpet Patella caerulea (Linnaeus, 1758).</title>
        <authorList>
            <person name="Anh-Thu Weber A."/>
            <person name="Halstead-Nussloch G."/>
        </authorList>
    </citation>
    <scope>NUCLEOTIDE SEQUENCE [LARGE SCALE GENOMIC DNA]</scope>
    <source>
        <strain evidence="2">AATW-2023a</strain>
        <tissue evidence="2">Whole specimen</tissue>
    </source>
</reference>
<dbReference type="Proteomes" id="UP001347796">
    <property type="component" value="Unassembled WGS sequence"/>
</dbReference>
<dbReference type="AlphaFoldDB" id="A0AAN8JFQ6"/>
<evidence type="ECO:0000313" key="3">
    <source>
        <dbReference type="Proteomes" id="UP001347796"/>
    </source>
</evidence>
<protein>
    <submittedName>
        <fullName evidence="2">Uncharacterized protein</fullName>
    </submittedName>
</protein>
<proteinExistence type="predicted"/>
<accession>A0AAN8JFQ6</accession>
<feature type="signal peptide" evidence="1">
    <location>
        <begin position="1"/>
        <end position="21"/>
    </location>
</feature>
<comment type="caution">
    <text evidence="2">The sequence shown here is derived from an EMBL/GenBank/DDBJ whole genome shotgun (WGS) entry which is preliminary data.</text>
</comment>
<keyword evidence="1" id="KW-0732">Signal</keyword>
<dbReference type="EMBL" id="JAZGQO010000010">
    <property type="protein sequence ID" value="KAK6177331.1"/>
    <property type="molecule type" value="Genomic_DNA"/>
</dbReference>
<sequence>MYKIKQILTVFLVLVLTVVCAQEKELDECSRGLRRAHPTQENGYQIFVRSGRHSQWLDRQCPQYEIYEQRVCGCLEPDNSPVELPQPRQDNSFQAENGNQDQEVAVIPDADGNCAFHRNSNYDPSKYERFSENGWVEEDCNWPFYTGLIWDQENCRCEWGPNPSFPKLVDSDVVFVPAPCLLMLNMTFDDAIKDEGRDLWLKRNTKDSTAIVSDPGAIGRAGRFQGDNSNIAVPFFKGNSFGTLFKMAYRFKLCDDQQEFKIDKACDGSSSTPFVFTFTGWDSKFTVAMETMNTIGPIVEECFVPQSNDGWNNVVMIYQDNFLEVRINDQPCISSEKYSGEVKTSECPVNFPGDTFCGMMDEFYITRGCRY</sequence>